<dbReference type="AlphaFoldDB" id="A0A317C145"/>
<evidence type="ECO:0000313" key="2">
    <source>
        <dbReference type="EMBL" id="PWQ92077.1"/>
    </source>
</evidence>
<organism evidence="2 3">
    <name type="scientific">Leucothrix pacifica</name>
    <dbReference type="NCBI Taxonomy" id="1247513"/>
    <lineage>
        <taxon>Bacteria</taxon>
        <taxon>Pseudomonadati</taxon>
        <taxon>Pseudomonadota</taxon>
        <taxon>Gammaproteobacteria</taxon>
        <taxon>Thiotrichales</taxon>
        <taxon>Thiotrichaceae</taxon>
        <taxon>Leucothrix</taxon>
    </lineage>
</organism>
<comment type="caution">
    <text evidence="2">The sequence shown here is derived from an EMBL/GenBank/DDBJ whole genome shotgun (WGS) entry which is preliminary data.</text>
</comment>
<proteinExistence type="predicted"/>
<dbReference type="Pfam" id="PF05598">
    <property type="entry name" value="DUF772"/>
    <property type="match status" value="1"/>
</dbReference>
<evidence type="ECO:0000313" key="3">
    <source>
        <dbReference type="Proteomes" id="UP000245539"/>
    </source>
</evidence>
<dbReference type="InterPro" id="IPR008490">
    <property type="entry name" value="Transposase_InsH_N"/>
</dbReference>
<dbReference type="PANTHER" id="PTHR33803">
    <property type="entry name" value="IS1478 TRANSPOSASE"/>
    <property type="match status" value="1"/>
</dbReference>
<dbReference type="Proteomes" id="UP000245539">
    <property type="component" value="Unassembled WGS sequence"/>
</dbReference>
<feature type="domain" description="Transposase InsH N-terminal" evidence="1">
    <location>
        <begin position="19"/>
        <end position="115"/>
    </location>
</feature>
<sequence length="161" mass="18450">MKPKPTVNDPQDDLFKTRLSDLINPNHALCRLAHQIDWALLERHIAPRFSDSGAAALPVRLVAGLLYLEHAFKVSDERVVEQWLESPYWQYFCGETFFQHEFPCNPSSLTRWRQRLGEEGCEWLLTATIDAGLKSKLVKPSSLKRVVIDTTRSGEKHPLPN</sequence>
<accession>A0A317C145</accession>
<keyword evidence="3" id="KW-1185">Reference proteome</keyword>
<evidence type="ECO:0000259" key="1">
    <source>
        <dbReference type="Pfam" id="PF05598"/>
    </source>
</evidence>
<dbReference type="PANTHER" id="PTHR33803:SF3">
    <property type="entry name" value="BLL1974 PROTEIN"/>
    <property type="match status" value="1"/>
</dbReference>
<name>A0A317C145_9GAMM</name>
<gene>
    <name evidence="2" type="ORF">DKW60_22935</name>
</gene>
<protein>
    <recommendedName>
        <fullName evidence="1">Transposase InsH N-terminal domain-containing protein</fullName>
    </recommendedName>
</protein>
<dbReference type="EMBL" id="QGKM01000124">
    <property type="protein sequence ID" value="PWQ92077.1"/>
    <property type="molecule type" value="Genomic_DNA"/>
</dbReference>
<reference evidence="2 3" key="1">
    <citation type="submission" date="2018-05" db="EMBL/GenBank/DDBJ databases">
        <title>Leucothrix arctica sp. nov., isolated from Arctic seawater.</title>
        <authorList>
            <person name="Choi A."/>
            <person name="Baek K."/>
        </authorList>
    </citation>
    <scope>NUCLEOTIDE SEQUENCE [LARGE SCALE GENOMIC DNA]</scope>
    <source>
        <strain evidence="2 3">JCM 18388</strain>
    </source>
</reference>
<dbReference type="OrthoDB" id="5625049at2"/>